<protein>
    <submittedName>
        <fullName evidence="1">Calcium ion binding protein</fullName>
    </submittedName>
</protein>
<dbReference type="Proteomes" id="UP000187203">
    <property type="component" value="Unassembled WGS sequence"/>
</dbReference>
<dbReference type="EMBL" id="AWUE01015839">
    <property type="protein sequence ID" value="OMO95417.1"/>
    <property type="molecule type" value="Genomic_DNA"/>
</dbReference>
<accession>A0A1R3JKZ4</accession>
<keyword evidence="2" id="KW-1185">Reference proteome</keyword>
<reference evidence="2" key="1">
    <citation type="submission" date="2013-09" db="EMBL/GenBank/DDBJ databases">
        <title>Corchorus olitorius genome sequencing.</title>
        <authorList>
            <person name="Alam M."/>
            <person name="Haque M.S."/>
            <person name="Islam M.S."/>
            <person name="Emdad E.M."/>
            <person name="Islam M.M."/>
            <person name="Ahmed B."/>
            <person name="Halim A."/>
            <person name="Hossen Q.M.M."/>
            <person name="Hossain M.Z."/>
            <person name="Ahmed R."/>
            <person name="Khan M.M."/>
            <person name="Islam R."/>
            <person name="Rashid M.M."/>
            <person name="Khan S.A."/>
            <person name="Rahman M.S."/>
            <person name="Alam M."/>
            <person name="Yahiya A.S."/>
            <person name="Khan M.S."/>
            <person name="Azam M.S."/>
            <person name="Haque T."/>
            <person name="Lashkar M.Z.H."/>
            <person name="Akhand A.I."/>
            <person name="Morshed G."/>
            <person name="Roy S."/>
            <person name="Uddin K.S."/>
            <person name="Rabeya T."/>
            <person name="Hossain A.S."/>
            <person name="Chowdhury A."/>
            <person name="Snigdha A.R."/>
            <person name="Mortoza M.S."/>
            <person name="Matin S.A."/>
            <person name="Hoque S.M.E."/>
            <person name="Islam M.K."/>
            <person name="Roy D.K."/>
            <person name="Haider R."/>
            <person name="Moosa M.M."/>
            <person name="Elias S.M."/>
            <person name="Hasan A.M."/>
            <person name="Jahan S."/>
            <person name="Shafiuddin M."/>
            <person name="Mahmood N."/>
            <person name="Shommy N.S."/>
        </authorList>
    </citation>
    <scope>NUCLEOTIDE SEQUENCE [LARGE SCALE GENOMIC DNA]</scope>
    <source>
        <strain evidence="2">cv. O-4</strain>
    </source>
</reference>
<proteinExistence type="predicted"/>
<gene>
    <name evidence="1" type="ORF">COLO4_15903</name>
</gene>
<name>A0A1R3JKZ4_9ROSI</name>
<comment type="caution">
    <text evidence="1">The sequence shown here is derived from an EMBL/GenBank/DDBJ whole genome shotgun (WGS) entry which is preliminary data.</text>
</comment>
<dbReference type="AlphaFoldDB" id="A0A1R3JKZ4"/>
<sequence length="48" mass="5499">MEEVQETVKAYYAKLPESQKHEATKFSNSLDKGVRRWENHGGRVHGLG</sequence>
<evidence type="ECO:0000313" key="1">
    <source>
        <dbReference type="EMBL" id="OMO95417.1"/>
    </source>
</evidence>
<organism evidence="1 2">
    <name type="scientific">Corchorus olitorius</name>
    <dbReference type="NCBI Taxonomy" id="93759"/>
    <lineage>
        <taxon>Eukaryota</taxon>
        <taxon>Viridiplantae</taxon>
        <taxon>Streptophyta</taxon>
        <taxon>Embryophyta</taxon>
        <taxon>Tracheophyta</taxon>
        <taxon>Spermatophyta</taxon>
        <taxon>Magnoliopsida</taxon>
        <taxon>eudicotyledons</taxon>
        <taxon>Gunneridae</taxon>
        <taxon>Pentapetalae</taxon>
        <taxon>rosids</taxon>
        <taxon>malvids</taxon>
        <taxon>Malvales</taxon>
        <taxon>Malvaceae</taxon>
        <taxon>Grewioideae</taxon>
        <taxon>Apeibeae</taxon>
        <taxon>Corchorus</taxon>
    </lineage>
</organism>
<evidence type="ECO:0000313" key="2">
    <source>
        <dbReference type="Proteomes" id="UP000187203"/>
    </source>
</evidence>